<dbReference type="EMBL" id="KB200149">
    <property type="protein sequence ID" value="ESP02673.1"/>
    <property type="molecule type" value="Genomic_DNA"/>
</dbReference>
<dbReference type="Proteomes" id="UP000030746">
    <property type="component" value="Unassembled WGS sequence"/>
</dbReference>
<evidence type="ECO:0000313" key="2">
    <source>
        <dbReference type="Proteomes" id="UP000030746"/>
    </source>
</evidence>
<reference evidence="1 2" key="1">
    <citation type="journal article" date="2013" name="Nature">
        <title>Insights into bilaterian evolution from three spiralian genomes.</title>
        <authorList>
            <person name="Simakov O."/>
            <person name="Marletaz F."/>
            <person name="Cho S.J."/>
            <person name="Edsinger-Gonzales E."/>
            <person name="Havlak P."/>
            <person name="Hellsten U."/>
            <person name="Kuo D.H."/>
            <person name="Larsson T."/>
            <person name="Lv J."/>
            <person name="Arendt D."/>
            <person name="Savage R."/>
            <person name="Osoegawa K."/>
            <person name="de Jong P."/>
            <person name="Grimwood J."/>
            <person name="Chapman J.A."/>
            <person name="Shapiro H."/>
            <person name="Aerts A."/>
            <person name="Otillar R.P."/>
            <person name="Terry A.Y."/>
            <person name="Boore J.L."/>
            <person name="Grigoriev I.V."/>
            <person name="Lindberg D.R."/>
            <person name="Seaver E.C."/>
            <person name="Weisblat D.A."/>
            <person name="Putnam N.H."/>
            <person name="Rokhsar D.S."/>
        </authorList>
    </citation>
    <scope>NUCLEOTIDE SEQUENCE [LARGE SCALE GENOMIC DNA]</scope>
</reference>
<proteinExistence type="predicted"/>
<evidence type="ECO:0008006" key="3">
    <source>
        <dbReference type="Google" id="ProtNLM"/>
    </source>
</evidence>
<organism evidence="1 2">
    <name type="scientific">Lottia gigantea</name>
    <name type="common">Giant owl limpet</name>
    <dbReference type="NCBI Taxonomy" id="225164"/>
    <lineage>
        <taxon>Eukaryota</taxon>
        <taxon>Metazoa</taxon>
        <taxon>Spiralia</taxon>
        <taxon>Lophotrochozoa</taxon>
        <taxon>Mollusca</taxon>
        <taxon>Gastropoda</taxon>
        <taxon>Patellogastropoda</taxon>
        <taxon>Lottioidea</taxon>
        <taxon>Lottiidae</taxon>
        <taxon>Lottia</taxon>
    </lineage>
</organism>
<evidence type="ECO:0000313" key="1">
    <source>
        <dbReference type="EMBL" id="ESP02673.1"/>
    </source>
</evidence>
<dbReference type="GeneID" id="20250594"/>
<dbReference type="HOGENOM" id="CLU_802367_0_0_1"/>
<sequence>MAEFKFVSPKISIWNNNVNLEVVKHNKFLDYARVPCGDFKCSDDPNVVCNNVTGTCECKQGFTGNGRVMCIEDEFMICHMMGDPHIVAFNKERTSILMPCQNILTKADIVSRAQPSANFLFIRITAIVAPAFFARFPAQVYITGLYIELYVRNDPEQLTMICNDNGCYDTQSNQQFVNYFGPSGNLNFTVTTNSNNQQILKVPFYEVEVRFRGEDGSVAITFPPSAQFDVEPALCNIHTDPIDVNEQFGAGLGYSSYDNYILFLNQANVALPNLEPDPICQKIRVGCQPNTREAIAVNACSVFYTDRAFSECFYNYRNKNDTQIMMDYEGCREEECDGITTPSICTVVGNSGCQLSQPFATGSCP</sequence>
<dbReference type="AlphaFoldDB" id="V4AYI3"/>
<dbReference type="RefSeq" id="XP_009046694.1">
    <property type="nucleotide sequence ID" value="XM_009048446.1"/>
</dbReference>
<protein>
    <recommendedName>
        <fullName evidence="3">VWFD domain-containing protein</fullName>
    </recommendedName>
</protein>
<dbReference type="KEGG" id="lgi:LOTGIDRAFT_237894"/>
<dbReference type="OMA" id="MVIALNI"/>
<dbReference type="OrthoDB" id="10327951at2759"/>
<keyword evidence="2" id="KW-1185">Reference proteome</keyword>
<accession>V4AYI3</accession>
<name>V4AYI3_LOTGI</name>
<dbReference type="CTD" id="20250594"/>
<gene>
    <name evidence="1" type="ORF">LOTGIDRAFT_237894</name>
</gene>